<dbReference type="Proteomes" id="UP001474120">
    <property type="component" value="Unassembled WGS sequence"/>
</dbReference>
<dbReference type="EMBL" id="JBCDNA010000001">
    <property type="protein sequence ID" value="MEL4455393.1"/>
    <property type="molecule type" value="Genomic_DNA"/>
</dbReference>
<organism evidence="2 3">
    <name type="scientific">Lutimonas vermicola</name>
    <dbReference type="NCBI Taxonomy" id="414288"/>
    <lineage>
        <taxon>Bacteria</taxon>
        <taxon>Pseudomonadati</taxon>
        <taxon>Bacteroidota</taxon>
        <taxon>Flavobacteriia</taxon>
        <taxon>Flavobacteriales</taxon>
        <taxon>Flavobacteriaceae</taxon>
        <taxon>Lutimonas</taxon>
    </lineage>
</organism>
<proteinExistence type="predicted"/>
<sequence length="170" mass="19323">MKQIIFYLCAVLIMVSCTPPPADNSANEAFEKNSKTVLANLEGWQNENLDYSMYAEDFAMLETGFGSEKDSISLTEMMEMDKKMWQTYDFKMLNEPVLLPGVNAATKAVDGSVRHYSEWEITLSATDSTEAKSGVIKLYESFDFNEEGKIRYQQVYGDFTGMMMHLHGQE</sequence>
<name>A0ABU9KYX9_9FLAO</name>
<feature type="chain" id="PRO_5046513301" description="SnoaL-like domain-containing protein" evidence="1">
    <location>
        <begin position="23"/>
        <end position="170"/>
    </location>
</feature>
<accession>A0ABU9KYX9</accession>
<protein>
    <recommendedName>
        <fullName evidence="4">SnoaL-like domain-containing protein</fullName>
    </recommendedName>
</protein>
<keyword evidence="3" id="KW-1185">Reference proteome</keyword>
<evidence type="ECO:0000256" key="1">
    <source>
        <dbReference type="SAM" id="SignalP"/>
    </source>
</evidence>
<evidence type="ECO:0008006" key="4">
    <source>
        <dbReference type="Google" id="ProtNLM"/>
    </source>
</evidence>
<evidence type="ECO:0000313" key="3">
    <source>
        <dbReference type="Proteomes" id="UP001474120"/>
    </source>
</evidence>
<feature type="signal peptide" evidence="1">
    <location>
        <begin position="1"/>
        <end position="22"/>
    </location>
</feature>
<comment type="caution">
    <text evidence="2">The sequence shown here is derived from an EMBL/GenBank/DDBJ whole genome shotgun (WGS) entry which is preliminary data.</text>
</comment>
<dbReference type="PROSITE" id="PS51257">
    <property type="entry name" value="PROKAR_LIPOPROTEIN"/>
    <property type="match status" value="1"/>
</dbReference>
<evidence type="ECO:0000313" key="2">
    <source>
        <dbReference type="EMBL" id="MEL4455393.1"/>
    </source>
</evidence>
<dbReference type="RefSeq" id="WP_342159215.1">
    <property type="nucleotide sequence ID" value="NZ_JBCDNA010000001.1"/>
</dbReference>
<reference evidence="2 3" key="1">
    <citation type="submission" date="2024-04" db="EMBL/GenBank/DDBJ databases">
        <title>whole genome sequencing of Lutimonas vermicola strain IMCC1616.</title>
        <authorList>
            <person name="Bae S.S."/>
        </authorList>
    </citation>
    <scope>NUCLEOTIDE SEQUENCE [LARGE SCALE GENOMIC DNA]</scope>
    <source>
        <strain evidence="2 3">IMCC1616</strain>
    </source>
</reference>
<keyword evidence="1" id="KW-0732">Signal</keyword>
<gene>
    <name evidence="2" type="ORF">AABB81_05760</name>
</gene>